<dbReference type="EMBL" id="RJJG01000006">
    <property type="protein sequence ID" value="RNI07989.1"/>
    <property type="molecule type" value="Genomic_DNA"/>
</dbReference>
<dbReference type="Proteomes" id="UP000267921">
    <property type="component" value="Unassembled WGS sequence"/>
</dbReference>
<dbReference type="InterPro" id="IPR023214">
    <property type="entry name" value="HAD_sf"/>
</dbReference>
<evidence type="ECO:0000313" key="7">
    <source>
        <dbReference type="Proteomes" id="UP000267921"/>
    </source>
</evidence>
<keyword evidence="5" id="KW-1185">Reference proteome</keyword>
<accession>A0A1L3Q1R3</accession>
<organism evidence="2 5">
    <name type="scientific">Methanohalophilus halophilus</name>
    <dbReference type="NCBI Taxonomy" id="2177"/>
    <lineage>
        <taxon>Archaea</taxon>
        <taxon>Methanobacteriati</taxon>
        <taxon>Methanobacteriota</taxon>
        <taxon>Stenosarchaea group</taxon>
        <taxon>Methanomicrobia</taxon>
        <taxon>Methanosarcinales</taxon>
        <taxon>Methanosarcinaceae</taxon>
        <taxon>Methanohalophilus</taxon>
    </lineage>
</organism>
<dbReference type="GeneID" id="30582971"/>
<evidence type="ECO:0000313" key="5">
    <source>
        <dbReference type="Proteomes" id="UP000186879"/>
    </source>
</evidence>
<evidence type="ECO:0000313" key="2">
    <source>
        <dbReference type="EMBL" id="APH38795.1"/>
    </source>
</evidence>
<dbReference type="SUPFAM" id="SSF56784">
    <property type="entry name" value="HAD-like"/>
    <property type="match status" value="1"/>
</dbReference>
<dbReference type="GO" id="GO:0016787">
    <property type="term" value="F:hydrolase activity"/>
    <property type="evidence" value="ECO:0007669"/>
    <property type="project" value="UniProtKB-KW"/>
</dbReference>
<dbReference type="RefSeq" id="WP_072561243.1">
    <property type="nucleotide sequence ID" value="NZ_CP017921.1"/>
</dbReference>
<protein>
    <submittedName>
        <fullName evidence="4">Cu+-exporting ATPase</fullName>
    </submittedName>
    <submittedName>
        <fullName evidence="3">HAD family hydrolase</fullName>
    </submittedName>
</protein>
<reference evidence="4 6" key="2">
    <citation type="submission" date="2016-10" db="EMBL/GenBank/DDBJ databases">
        <authorList>
            <person name="de Groot N.N."/>
        </authorList>
    </citation>
    <scope>NUCLEOTIDE SEQUENCE [LARGE SCALE GENOMIC DNA]</scope>
    <source>
        <strain evidence="4 6">Z-7982</strain>
    </source>
</reference>
<dbReference type="Proteomes" id="UP000186879">
    <property type="component" value="Chromosome"/>
</dbReference>
<dbReference type="PANTHER" id="PTHR43520:SF8">
    <property type="entry name" value="P-TYPE CU(+) TRANSPORTER"/>
    <property type="match status" value="1"/>
</dbReference>
<keyword evidence="1" id="KW-1278">Translocase</keyword>
<dbReference type="Gene3D" id="3.40.50.1000">
    <property type="entry name" value="HAD superfamily/HAD-like"/>
    <property type="match status" value="1"/>
</dbReference>
<dbReference type="Proteomes" id="UP000198669">
    <property type="component" value="Unassembled WGS sequence"/>
</dbReference>
<dbReference type="KEGG" id="mhaz:BHR79_04365"/>
<proteinExistence type="predicted"/>
<dbReference type="GO" id="GO:0055070">
    <property type="term" value="P:copper ion homeostasis"/>
    <property type="evidence" value="ECO:0007669"/>
    <property type="project" value="TreeGrafter"/>
</dbReference>
<name>A0A1L3Q1R3_9EURY</name>
<dbReference type="EMBL" id="CP017921">
    <property type="protein sequence ID" value="APH38795.1"/>
    <property type="molecule type" value="Genomic_DNA"/>
</dbReference>
<gene>
    <name evidence="2" type="ORF">BHR79_04365</name>
    <name evidence="3" type="ORF">EFE40_08540</name>
    <name evidence="4" type="ORF">SAMN04515625_1500</name>
</gene>
<dbReference type="EMBL" id="FNMU01000004">
    <property type="protein sequence ID" value="SDW72250.1"/>
    <property type="molecule type" value="Genomic_DNA"/>
</dbReference>
<dbReference type="GO" id="GO:0016020">
    <property type="term" value="C:membrane"/>
    <property type="evidence" value="ECO:0007669"/>
    <property type="project" value="TreeGrafter"/>
</dbReference>
<dbReference type="AlphaFoldDB" id="A0A1L3Q1R3"/>
<evidence type="ECO:0000313" key="6">
    <source>
        <dbReference type="Proteomes" id="UP000198669"/>
    </source>
</evidence>
<dbReference type="STRING" id="2177.BHR79_04365"/>
<reference evidence="2 5" key="1">
    <citation type="submission" date="2016-10" db="EMBL/GenBank/DDBJ databases">
        <title>Methanohalophilus halophilus.</title>
        <authorList>
            <person name="L'haridon S."/>
        </authorList>
    </citation>
    <scope>NUCLEOTIDE SEQUENCE [LARGE SCALE GENOMIC DNA]</scope>
    <source>
        <strain evidence="2 5">Z-7982</strain>
    </source>
</reference>
<dbReference type="GO" id="GO:0005507">
    <property type="term" value="F:copper ion binding"/>
    <property type="evidence" value="ECO:0007669"/>
    <property type="project" value="TreeGrafter"/>
</dbReference>
<evidence type="ECO:0000313" key="4">
    <source>
        <dbReference type="EMBL" id="SDW72250.1"/>
    </source>
</evidence>
<dbReference type="Pfam" id="PF00702">
    <property type="entry name" value="Hydrolase"/>
    <property type="match status" value="1"/>
</dbReference>
<evidence type="ECO:0000256" key="1">
    <source>
        <dbReference type="ARBA" id="ARBA00022967"/>
    </source>
</evidence>
<sequence>MENKLAVVFDSAGTLLHMYRVARDMSNGMMLEDIESTMLVAGRKGRALVVLHSDMEMILESQPHRLLSDFMEKEHVELDVSCSNGEVSPSEISKIAQQSDVVLGDVQEVFCRVKTRCPNIFYLACGFIVDVVEQSVTYVVSTGGRLYPESKDTLQALHQRGAGLYIASGDSMKNLNRLSRCIGVPIDGVFDIASTFDKDRIVKDLKKQYDKVIMVGDGMNDMLALRSADIGILTVQQGDSRPSRLQESADVVVDNIGEVVRFADEAISS</sequence>
<keyword evidence="3" id="KW-0378">Hydrolase</keyword>
<reference evidence="3 7" key="3">
    <citation type="submission" date="2018-10" db="EMBL/GenBank/DDBJ databases">
        <title>Cultivation of a novel Methanohalophilus strain from Kebrit Deep of the Red Sea and a genomic comparison of members of the genus Methanohalophilus.</title>
        <authorList>
            <person name="Guan Y."/>
            <person name="Ngugi D.K."/>
            <person name="Stingl U."/>
        </authorList>
    </citation>
    <scope>NUCLEOTIDE SEQUENCE [LARGE SCALE GENOMIC DNA]</scope>
    <source>
        <strain evidence="3 7">DSM 3094</strain>
    </source>
</reference>
<dbReference type="GO" id="GO:0043682">
    <property type="term" value="F:P-type divalent copper transporter activity"/>
    <property type="evidence" value="ECO:0007669"/>
    <property type="project" value="TreeGrafter"/>
</dbReference>
<dbReference type="InterPro" id="IPR036412">
    <property type="entry name" value="HAD-like_sf"/>
</dbReference>
<dbReference type="PANTHER" id="PTHR43520">
    <property type="entry name" value="ATP7, ISOFORM B"/>
    <property type="match status" value="1"/>
</dbReference>
<dbReference type="OrthoDB" id="146001at2157"/>
<evidence type="ECO:0000313" key="3">
    <source>
        <dbReference type="EMBL" id="RNI07989.1"/>
    </source>
</evidence>